<name>A0A0A8K1W3_9HYPH</name>
<dbReference type="STRING" id="1384459.GL4_1487"/>
<reference evidence="1 2" key="1">
    <citation type="submission" date="2014-09" db="EMBL/GenBank/DDBJ databases">
        <title>Genome sequencing of Methyloceanibacter caenitepidi Gela4.</title>
        <authorList>
            <person name="Takeuchi M."/>
            <person name="Susumu S."/>
            <person name="Kamagata Y."/>
            <person name="Oshima K."/>
            <person name="Hattori M."/>
            <person name="Iwasaki W."/>
        </authorList>
    </citation>
    <scope>NUCLEOTIDE SEQUENCE [LARGE SCALE GENOMIC DNA]</scope>
    <source>
        <strain evidence="1 2">Gela4</strain>
    </source>
</reference>
<dbReference type="EMBL" id="AP014648">
    <property type="protein sequence ID" value="BAQ16943.1"/>
    <property type="molecule type" value="Genomic_DNA"/>
</dbReference>
<dbReference type="Proteomes" id="UP000031643">
    <property type="component" value="Chromosome"/>
</dbReference>
<accession>A0A0A8K1W3</accession>
<evidence type="ECO:0000313" key="2">
    <source>
        <dbReference type="Proteomes" id="UP000031643"/>
    </source>
</evidence>
<dbReference type="HOGENOM" id="CLU_2369580_0_0_5"/>
<organism evidence="1 2">
    <name type="scientific">Methyloceanibacter caenitepidi</name>
    <dbReference type="NCBI Taxonomy" id="1384459"/>
    <lineage>
        <taxon>Bacteria</taxon>
        <taxon>Pseudomonadati</taxon>
        <taxon>Pseudomonadota</taxon>
        <taxon>Alphaproteobacteria</taxon>
        <taxon>Hyphomicrobiales</taxon>
        <taxon>Hyphomicrobiaceae</taxon>
        <taxon>Methyloceanibacter</taxon>
    </lineage>
</organism>
<dbReference type="KEGG" id="mcg:GL4_1487"/>
<evidence type="ECO:0000313" key="1">
    <source>
        <dbReference type="EMBL" id="BAQ16943.1"/>
    </source>
</evidence>
<protein>
    <submittedName>
        <fullName evidence="1">Uncharacterized protein</fullName>
    </submittedName>
</protein>
<sequence>MTKDEVLELLQKRYQAKPVGQMSRTMFCEHLVECVFETAADILSDSATPEDEDPEIVVTLCGKAPTTDEGKAALNALIDAAKRRFLDGDNNSDSP</sequence>
<proteinExistence type="predicted"/>
<keyword evidence="2" id="KW-1185">Reference proteome</keyword>
<dbReference type="AlphaFoldDB" id="A0A0A8K1W3"/>
<dbReference type="RefSeq" id="WP_045366139.1">
    <property type="nucleotide sequence ID" value="NZ_AP014648.1"/>
</dbReference>
<gene>
    <name evidence="1" type="ORF">GL4_1487</name>
</gene>